<dbReference type="InterPro" id="IPR032875">
    <property type="entry name" value="Succ_CoA_lig_flav_dom"/>
</dbReference>
<dbReference type="SUPFAM" id="SSF51735">
    <property type="entry name" value="NAD(P)-binding Rossmann-fold domains"/>
    <property type="match status" value="1"/>
</dbReference>
<dbReference type="Pfam" id="PF13607">
    <property type="entry name" value="Succ_CoA_lig"/>
    <property type="match status" value="1"/>
</dbReference>
<dbReference type="Proteomes" id="UP000075398">
    <property type="component" value="Unassembled WGS sequence"/>
</dbReference>
<name>A0A150J3Q0_9EURY</name>
<dbReference type="AlphaFoldDB" id="A0A150J3Q0"/>
<dbReference type="InterPro" id="IPR016102">
    <property type="entry name" value="Succinyl-CoA_synth-like"/>
</dbReference>
<proteinExistence type="predicted"/>
<organism evidence="7 8">
    <name type="scientific">Candidatus Methanofastidiosum methylothiophilum</name>
    <dbReference type="NCBI Taxonomy" id="1705564"/>
    <lineage>
        <taxon>Archaea</taxon>
        <taxon>Methanobacteriati</taxon>
        <taxon>Methanobacteriota</taxon>
        <taxon>Stenosarchaea group</taxon>
        <taxon>Candidatus Methanofastidiosia</taxon>
        <taxon>Candidatus Methanofastidiosales</taxon>
        <taxon>Candidatus Methanofastidiosaceae</taxon>
        <taxon>Candidatus Methanofastidiosum</taxon>
    </lineage>
</organism>
<dbReference type="Pfam" id="PF19045">
    <property type="entry name" value="Ligase_CoA_2"/>
    <property type="match status" value="1"/>
</dbReference>
<dbReference type="GO" id="GO:0005524">
    <property type="term" value="F:ATP binding"/>
    <property type="evidence" value="ECO:0007669"/>
    <property type="project" value="UniProtKB-KW"/>
</dbReference>
<dbReference type="Gene3D" id="3.40.50.720">
    <property type="entry name" value="NAD(P)-binding Rossmann-like Domain"/>
    <property type="match status" value="1"/>
</dbReference>
<dbReference type="SMART" id="SM00881">
    <property type="entry name" value="CoA_binding"/>
    <property type="match status" value="1"/>
</dbReference>
<evidence type="ECO:0000313" key="8">
    <source>
        <dbReference type="Proteomes" id="UP000075398"/>
    </source>
</evidence>
<comment type="catalytic activity">
    <reaction evidence="1">
        <text>acetate + ATP + CoA = acetyl-CoA + ADP + phosphate</text>
        <dbReference type="Rhea" id="RHEA:15081"/>
        <dbReference type="ChEBI" id="CHEBI:30089"/>
        <dbReference type="ChEBI" id="CHEBI:30616"/>
        <dbReference type="ChEBI" id="CHEBI:43474"/>
        <dbReference type="ChEBI" id="CHEBI:57287"/>
        <dbReference type="ChEBI" id="CHEBI:57288"/>
        <dbReference type="ChEBI" id="CHEBI:456216"/>
        <dbReference type="EC" id="6.2.1.13"/>
    </reaction>
</comment>
<dbReference type="InterPro" id="IPR036291">
    <property type="entry name" value="NAD(P)-bd_dom_sf"/>
</dbReference>
<protein>
    <recommendedName>
        <fullName evidence="2">acetate--CoA ligase (ADP-forming)</fullName>
        <ecNumber evidence="2">6.2.1.13</ecNumber>
    </recommendedName>
</protein>
<dbReference type="EMBL" id="LNGC01000044">
    <property type="protein sequence ID" value="KYC51839.1"/>
    <property type="molecule type" value="Genomic_DNA"/>
</dbReference>
<evidence type="ECO:0000256" key="1">
    <source>
        <dbReference type="ARBA" id="ARBA00001619"/>
    </source>
</evidence>
<dbReference type="GO" id="GO:0043758">
    <property type="term" value="F:acetate-CoA ligase (ADP-forming) activity"/>
    <property type="evidence" value="ECO:0007669"/>
    <property type="project" value="UniProtKB-EC"/>
</dbReference>
<reference evidence="7 8" key="1">
    <citation type="journal article" date="2016" name="ISME J.">
        <title>Chasing the elusive Euryarchaeota class WSA2: genomes reveal a uniquely fastidious methyl-reducing methanogen.</title>
        <authorList>
            <person name="Nobu M.K."/>
            <person name="Narihiro T."/>
            <person name="Kuroda K."/>
            <person name="Mei R."/>
            <person name="Liu W.T."/>
        </authorList>
    </citation>
    <scope>NUCLEOTIDE SEQUENCE [LARGE SCALE GENOMIC DNA]</scope>
    <source>
        <strain evidence="7">U1lsi0528_Bin055</strain>
    </source>
</reference>
<dbReference type="STRING" id="1705564.APG08_01452"/>
<evidence type="ECO:0000313" key="7">
    <source>
        <dbReference type="EMBL" id="KYC51839.1"/>
    </source>
</evidence>
<gene>
    <name evidence="7" type="ORF">AMQ22_01137</name>
</gene>
<dbReference type="PANTHER" id="PTHR43334">
    <property type="entry name" value="ACETATE--COA LIGASE [ADP-FORMING]"/>
    <property type="match status" value="1"/>
</dbReference>
<evidence type="ECO:0000256" key="5">
    <source>
        <dbReference type="ARBA" id="ARBA00022840"/>
    </source>
</evidence>
<evidence type="ECO:0000259" key="6">
    <source>
        <dbReference type="SMART" id="SM00881"/>
    </source>
</evidence>
<dbReference type="EC" id="6.2.1.13" evidence="2"/>
<evidence type="ECO:0000256" key="4">
    <source>
        <dbReference type="ARBA" id="ARBA00022741"/>
    </source>
</evidence>
<dbReference type="InterPro" id="IPR043938">
    <property type="entry name" value="Ligase_CoA_dom"/>
</dbReference>
<dbReference type="InterPro" id="IPR051538">
    <property type="entry name" value="Acyl-CoA_Synth/Transferase"/>
</dbReference>
<dbReference type="InterPro" id="IPR003781">
    <property type="entry name" value="CoA-bd"/>
</dbReference>
<dbReference type="SUPFAM" id="SSF52210">
    <property type="entry name" value="Succinyl-CoA synthetase domains"/>
    <property type="match status" value="2"/>
</dbReference>
<evidence type="ECO:0000256" key="3">
    <source>
        <dbReference type="ARBA" id="ARBA00022598"/>
    </source>
</evidence>
<feature type="domain" description="CoA-binding" evidence="6">
    <location>
        <begin position="7"/>
        <end position="101"/>
    </location>
</feature>
<keyword evidence="3" id="KW-0436">Ligase</keyword>
<dbReference type="Gene3D" id="3.40.50.261">
    <property type="entry name" value="Succinyl-CoA synthetase domains"/>
    <property type="match status" value="2"/>
</dbReference>
<dbReference type="Pfam" id="PF13380">
    <property type="entry name" value="CoA_binding_2"/>
    <property type="match status" value="1"/>
</dbReference>
<evidence type="ECO:0000256" key="2">
    <source>
        <dbReference type="ARBA" id="ARBA00012957"/>
    </source>
</evidence>
<comment type="caution">
    <text evidence="7">The sequence shown here is derived from an EMBL/GenBank/DDBJ whole genome shotgun (WGS) entry which is preliminary data.</text>
</comment>
<keyword evidence="5" id="KW-0067">ATP-binding</keyword>
<keyword evidence="4" id="KW-0547">Nucleotide-binding</keyword>
<dbReference type="PANTHER" id="PTHR43334:SF1">
    <property type="entry name" value="3-HYDROXYPROPIONATE--COA LIGASE [ADP-FORMING]"/>
    <property type="match status" value="1"/>
</dbReference>
<sequence length="469" mass="51011">MADLNFFFNPSSIAVIGASDTVGSVGYEIMKNLHEDFPGELYPINIKQKLIFGKPSYKSILDVPSKVDMAVIAIAAPFVSDVLEECGKKGVKGVIIVSGGFSEIGEKEREAKLLEISKKYGIRIIGPNCIGIYDNFSGVNTIFLSKDKISFPKKGKISFLSQSGAFAGLILDWTSKERIGISNVVSYGNKIDVNEADLIDYLYYDENSKVICLYIEGIRRGQKFMEAAKRVSKKIPILALKSGKTKSGAKAASSHTGSLAGEDIIYDSAFKQSHIIRANNFEDLFDMAKALEKGIFPKSDGVAILTNAGGLGVMTADALEMNGLRLANLSEDTIKKLRDQFPERVVVSNPMDLVGDADKGRYEVGLNALLEDKDVGLIIVILLLQVPTLSLDSVDTILRIKKISDKPMIILGAGGEIITPYLIKLEEGGLAVYPSPERAARAAYALVNHAIVRGDIHRERKENIGVCKI</sequence>
<accession>A0A150J3Q0</accession>